<feature type="domain" description="AprE-like long alpha-helical hairpin" evidence="10">
    <location>
        <begin position="128"/>
        <end position="305"/>
    </location>
</feature>
<dbReference type="Gene3D" id="2.40.30.170">
    <property type="match status" value="1"/>
</dbReference>
<evidence type="ECO:0000256" key="2">
    <source>
        <dbReference type="ARBA" id="ARBA00009477"/>
    </source>
</evidence>
<dbReference type="EMBL" id="JALHLG010000008">
    <property type="protein sequence ID" value="MCJ2186823.1"/>
    <property type="molecule type" value="Genomic_DNA"/>
</dbReference>
<evidence type="ECO:0000256" key="5">
    <source>
        <dbReference type="ARBA" id="ARBA00022519"/>
    </source>
</evidence>
<keyword evidence="3 9" id="KW-0813">Transport</keyword>
<evidence type="ECO:0000256" key="8">
    <source>
        <dbReference type="ARBA" id="ARBA00023136"/>
    </source>
</evidence>
<dbReference type="PANTHER" id="PTHR30386:SF17">
    <property type="entry name" value="ALKALINE PROTEASE SECRETION PROTEIN APRE"/>
    <property type="match status" value="1"/>
</dbReference>
<protein>
    <recommendedName>
        <fullName evidence="9">Membrane fusion protein (MFP) family protein</fullName>
    </recommendedName>
</protein>
<feature type="domain" description="AprE-like beta-barrel" evidence="11">
    <location>
        <begin position="347"/>
        <end position="436"/>
    </location>
</feature>
<evidence type="ECO:0000259" key="10">
    <source>
        <dbReference type="Pfam" id="PF25994"/>
    </source>
</evidence>
<feature type="transmembrane region" description="Helical" evidence="9">
    <location>
        <begin position="46"/>
        <end position="69"/>
    </location>
</feature>
<keyword evidence="4 9" id="KW-1003">Cell membrane</keyword>
<sequence length="458" mass="48617">MNQVVQLAPGRAGFPALAAGGKAPGHEDTGFADPGLSRLIRFGLGAVALLVFGAGGLISVLPMAGAVIAPGDVTVETHVKEISHPFGGVASAILVRDGDAVKKGQVLVRLDSTVSGAVAEYTGLGLGQLLAKAARLRALQSGAAAIAFPAELEARGEDPAVKAAMEDERRSFELGRRARADQVRQLQARIAQSRAEIATYGSQAGAYARQEELVKQELAQTRHLYEGRLTTLDRLNALERAAVGVQAQKAASQSAITQARARIGELLVQEASVTSTARSEAALELAQVQTAIADVRKQDAAAADQNNRTAIRAPQDGIVEKLQVRTIGSAVPAGQPLMEIVPARDRLVVRAQVRPTDIDSVAVGQAAHLRFTALDMRTTPELTGTVTQVGADRTADRGTGISYYSVTVSIPDDEFRKLGKVRLSVGMPVETFIQTRQRTLLQYIIRPLSDQLKRALRE</sequence>
<dbReference type="RefSeq" id="WP_243919686.1">
    <property type="nucleotide sequence ID" value="NZ_JALHLG010000008.1"/>
</dbReference>
<keyword evidence="13" id="KW-1185">Reference proteome</keyword>
<dbReference type="InterPro" id="IPR050739">
    <property type="entry name" value="MFP"/>
</dbReference>
<evidence type="ECO:0000313" key="13">
    <source>
        <dbReference type="Proteomes" id="UP001202281"/>
    </source>
</evidence>
<comment type="similarity">
    <text evidence="2 9">Belongs to the membrane fusion protein (MFP) (TC 8.A.1) family.</text>
</comment>
<dbReference type="Pfam" id="PF26002">
    <property type="entry name" value="Beta-barrel_AprE"/>
    <property type="match status" value="1"/>
</dbReference>
<accession>A0ABT0BP43</accession>
<dbReference type="PRINTS" id="PR01490">
    <property type="entry name" value="RTXTOXIND"/>
</dbReference>
<dbReference type="InterPro" id="IPR058781">
    <property type="entry name" value="HH_AprE-like"/>
</dbReference>
<gene>
    <name evidence="12" type="ORF">MTR66_08355</name>
</gene>
<evidence type="ECO:0000256" key="6">
    <source>
        <dbReference type="ARBA" id="ARBA00022692"/>
    </source>
</evidence>
<keyword evidence="7 9" id="KW-1133">Transmembrane helix</keyword>
<dbReference type="NCBIfam" id="TIGR01843">
    <property type="entry name" value="type_I_hlyD"/>
    <property type="match status" value="1"/>
</dbReference>
<dbReference type="InterPro" id="IPR010129">
    <property type="entry name" value="T1SS_HlyD"/>
</dbReference>
<comment type="caution">
    <text evidence="12">The sequence shown here is derived from an EMBL/GenBank/DDBJ whole genome shotgun (WGS) entry which is preliminary data.</text>
</comment>
<evidence type="ECO:0000313" key="12">
    <source>
        <dbReference type="EMBL" id="MCJ2186823.1"/>
    </source>
</evidence>
<keyword evidence="8 9" id="KW-0472">Membrane</keyword>
<dbReference type="Pfam" id="PF25994">
    <property type="entry name" value="HH_AprE"/>
    <property type="match status" value="1"/>
</dbReference>
<dbReference type="InterPro" id="IPR058982">
    <property type="entry name" value="Beta-barrel_AprE"/>
</dbReference>
<evidence type="ECO:0000256" key="1">
    <source>
        <dbReference type="ARBA" id="ARBA00004377"/>
    </source>
</evidence>
<keyword evidence="6 9" id="KW-0812">Transmembrane</keyword>
<dbReference type="Proteomes" id="UP001202281">
    <property type="component" value="Unassembled WGS sequence"/>
</dbReference>
<organism evidence="12 13">
    <name type="scientific">Novosphingobium beihaiensis</name>
    <dbReference type="NCBI Taxonomy" id="2930389"/>
    <lineage>
        <taxon>Bacteria</taxon>
        <taxon>Pseudomonadati</taxon>
        <taxon>Pseudomonadota</taxon>
        <taxon>Alphaproteobacteria</taxon>
        <taxon>Sphingomonadales</taxon>
        <taxon>Sphingomonadaceae</taxon>
        <taxon>Novosphingobium</taxon>
    </lineage>
</organism>
<dbReference type="Gene3D" id="2.40.50.100">
    <property type="match status" value="1"/>
</dbReference>
<proteinExistence type="inferred from homology"/>
<evidence type="ECO:0000256" key="7">
    <source>
        <dbReference type="ARBA" id="ARBA00022989"/>
    </source>
</evidence>
<evidence type="ECO:0000256" key="9">
    <source>
        <dbReference type="RuleBase" id="RU365093"/>
    </source>
</evidence>
<evidence type="ECO:0000256" key="4">
    <source>
        <dbReference type="ARBA" id="ARBA00022475"/>
    </source>
</evidence>
<evidence type="ECO:0000259" key="11">
    <source>
        <dbReference type="Pfam" id="PF26002"/>
    </source>
</evidence>
<keyword evidence="5 9" id="KW-0997">Cell inner membrane</keyword>
<dbReference type="PANTHER" id="PTHR30386">
    <property type="entry name" value="MEMBRANE FUSION SUBUNIT OF EMRAB-TOLC MULTIDRUG EFFLUX PUMP"/>
    <property type="match status" value="1"/>
</dbReference>
<name>A0ABT0BP43_9SPHN</name>
<comment type="subcellular location">
    <subcellularLocation>
        <location evidence="1 9">Cell inner membrane</location>
        <topology evidence="1 9">Single-pass membrane protein</topology>
    </subcellularLocation>
</comment>
<reference evidence="12 13" key="1">
    <citation type="submission" date="2022-04" db="EMBL/GenBank/DDBJ databases">
        <title>Identification of a novel bacterium isolated from mangrove sediments.</title>
        <authorList>
            <person name="Pan X."/>
        </authorList>
    </citation>
    <scope>NUCLEOTIDE SEQUENCE [LARGE SCALE GENOMIC DNA]</scope>
    <source>
        <strain evidence="12 13">B2638</strain>
    </source>
</reference>
<evidence type="ECO:0000256" key="3">
    <source>
        <dbReference type="ARBA" id="ARBA00022448"/>
    </source>
</evidence>